<dbReference type="EMBL" id="VLXZ01000001">
    <property type="protein sequence ID" value="TSB48386.1"/>
    <property type="molecule type" value="Genomic_DNA"/>
</dbReference>
<dbReference type="OrthoDB" id="396512at2"/>
<proteinExistence type="inferred from homology"/>
<dbReference type="SUPFAM" id="SSF53448">
    <property type="entry name" value="Nucleotide-diphospho-sugar transferases"/>
    <property type="match status" value="1"/>
</dbReference>
<dbReference type="Gene3D" id="3.40.50.12580">
    <property type="match status" value="1"/>
</dbReference>
<dbReference type="GO" id="GO:0047355">
    <property type="term" value="F:CDP-glycerol glycerophosphotransferase activity"/>
    <property type="evidence" value="ECO:0007669"/>
    <property type="project" value="InterPro"/>
</dbReference>
<dbReference type="InterPro" id="IPR043148">
    <property type="entry name" value="TagF_C"/>
</dbReference>
<gene>
    <name evidence="3" type="ORF">FN960_02195</name>
</gene>
<dbReference type="InterPro" id="IPR029044">
    <property type="entry name" value="Nucleotide-diphossugar_trans"/>
</dbReference>
<dbReference type="Proteomes" id="UP000318521">
    <property type="component" value="Unassembled WGS sequence"/>
</dbReference>
<dbReference type="PANTHER" id="PTHR22916">
    <property type="entry name" value="GLYCOSYLTRANSFERASE"/>
    <property type="match status" value="1"/>
</dbReference>
<keyword evidence="4" id="KW-1185">Reference proteome</keyword>
<dbReference type="InterPro" id="IPR007554">
    <property type="entry name" value="Glycerophosphate_synth"/>
</dbReference>
<name>A0A554A3Z9_9BACI</name>
<dbReference type="SUPFAM" id="SSF53756">
    <property type="entry name" value="UDP-Glycosyltransferase/glycogen phosphorylase"/>
    <property type="match status" value="1"/>
</dbReference>
<sequence>MEQQRFLFSVVMPVYNVEDYLEEAINSLINQTIGFEEHVQLILVNDESPDNSEAICERYSKQYPQNIIYTKQKNQGVSVARNTGIELATGTYINFLDSDDYFDEDTLEKVWGFLNEHGEDIDVVAIPLIYFEGKQGPHMLHYKFKESRIIDVTLEPDKFVMQSGSTFIHRTEGLGDLRFTPGQKFGEDASLLIDIVMKKKRYGVLNTTKYNYRARVAGTSALQSSKESYDYYLPFFGKYLLTKLEKYNQLYGYVPKYVQNVIMYDLQWRLRSKETPEVLKPDLDEFYSKIIDILQYIDEDVIVGQRYLNWYQKHAVCTMKQTKGKFDVRKGFYSTKVLNNSEGFKDLMVIDHNDQVVDSLTQRHLNIDLCEIEEGNLKVVGRVGSLLPQENMKVFITDSNNEIYLPQEFPFPLENRFLVGEVIYTFKGFEFEIPFEKIKNNTSIQVILEVEGIQSRADLKFSPSARLSHQLTNSYIVANNQYMIGFNHTNKQFEILPYTYQNMMKRELAIKKEMKKNKIKNYNKISRTRILIRTIKRNKKHSIHLYMDRIDKADDSAEVLMRYVNGLKETNVKNYFILDKQSPDFTRLQKEFNPIGYKTAKHKFLFLLADKLISTHCDRFIYQPFTGTENYFKDLKEYKFVFLQHGIIKDDMSNWLKRYDKNFKLFVTSAKLEYDSIVGGNYSFTDKQVKLTGLPRFDRLTDTSSSVKKKILVMPTWRQHLINEFSNKINARPYSETFKESDYFKRWNQFLNDPTVISYARANGYELVFVPHPSIRQQLVDFNLENVTLAPYEESYSSILTKGNLLITDYSSVYFDFAYMKKPMLYYHFDTGNWDNESGYFSYDEMGFGDIVTSHEALVSSVIHLLENDCLMSQKYQERVENFYPYTDQNNSERVHKEIMKL</sequence>
<dbReference type="RefSeq" id="WP_143846731.1">
    <property type="nucleotide sequence ID" value="NZ_VLXZ01000001.1"/>
</dbReference>
<dbReference type="InterPro" id="IPR001173">
    <property type="entry name" value="Glyco_trans_2-like"/>
</dbReference>
<comment type="similarity">
    <text evidence="1">Belongs to the glycosyltransferase 2 family.</text>
</comment>
<evidence type="ECO:0000313" key="4">
    <source>
        <dbReference type="Proteomes" id="UP000318521"/>
    </source>
</evidence>
<comment type="caution">
    <text evidence="3">The sequence shown here is derived from an EMBL/GenBank/DDBJ whole genome shotgun (WGS) entry which is preliminary data.</text>
</comment>
<accession>A0A554A3Z9</accession>
<dbReference type="GO" id="GO:0016020">
    <property type="term" value="C:membrane"/>
    <property type="evidence" value="ECO:0007669"/>
    <property type="project" value="InterPro"/>
</dbReference>
<evidence type="ECO:0000313" key="3">
    <source>
        <dbReference type="EMBL" id="TSB48386.1"/>
    </source>
</evidence>
<dbReference type="GO" id="GO:0016758">
    <property type="term" value="F:hexosyltransferase activity"/>
    <property type="evidence" value="ECO:0007669"/>
    <property type="project" value="UniProtKB-ARBA"/>
</dbReference>
<dbReference type="Pfam" id="PF04464">
    <property type="entry name" value="Glyphos_transf"/>
    <property type="match status" value="1"/>
</dbReference>
<organism evidence="3 4">
    <name type="scientific">Alkalicoccobacillus porphyridii</name>
    <dbReference type="NCBI Taxonomy" id="2597270"/>
    <lineage>
        <taxon>Bacteria</taxon>
        <taxon>Bacillati</taxon>
        <taxon>Bacillota</taxon>
        <taxon>Bacilli</taxon>
        <taxon>Bacillales</taxon>
        <taxon>Bacillaceae</taxon>
        <taxon>Alkalicoccobacillus</taxon>
    </lineage>
</organism>
<dbReference type="Pfam" id="PF00535">
    <property type="entry name" value="Glycos_transf_2"/>
    <property type="match status" value="1"/>
</dbReference>
<evidence type="ECO:0000259" key="2">
    <source>
        <dbReference type="Pfam" id="PF00535"/>
    </source>
</evidence>
<reference evidence="3 4" key="1">
    <citation type="submission" date="2019-07" db="EMBL/GenBank/DDBJ databases">
        <authorList>
            <person name="Park Y.J."/>
            <person name="Jeong S.E."/>
            <person name="Jung H.S."/>
        </authorList>
    </citation>
    <scope>NUCLEOTIDE SEQUENCE [LARGE SCALE GENOMIC DNA]</scope>
    <source>
        <strain evidence="4">P16(2019)</strain>
    </source>
</reference>
<keyword evidence="3" id="KW-0808">Transferase</keyword>
<feature type="domain" description="Glycosyltransferase 2-like" evidence="2">
    <location>
        <begin position="9"/>
        <end position="156"/>
    </location>
</feature>
<dbReference type="AlphaFoldDB" id="A0A554A3Z9"/>
<dbReference type="Gene3D" id="3.90.550.10">
    <property type="entry name" value="Spore Coat Polysaccharide Biosynthesis Protein SpsA, Chain A"/>
    <property type="match status" value="1"/>
</dbReference>
<dbReference type="PANTHER" id="PTHR22916:SF3">
    <property type="entry name" value="UDP-GLCNAC:BETAGAL BETA-1,3-N-ACETYLGLUCOSAMINYLTRANSFERASE-LIKE PROTEIN 1"/>
    <property type="match status" value="1"/>
</dbReference>
<evidence type="ECO:0000256" key="1">
    <source>
        <dbReference type="ARBA" id="ARBA00006739"/>
    </source>
</evidence>
<dbReference type="CDD" id="cd00761">
    <property type="entry name" value="Glyco_tranf_GTA_type"/>
    <property type="match status" value="1"/>
</dbReference>
<protein>
    <submittedName>
        <fullName evidence="3">Glycosyltransferase</fullName>
    </submittedName>
</protein>